<proteinExistence type="predicted"/>
<dbReference type="EMBL" id="CP003423">
    <property type="protein sequence ID" value="AFH42067.1"/>
    <property type="molecule type" value="Genomic_DNA"/>
</dbReference>
<name>H9ZZB0_FERFK</name>
<reference evidence="1 2" key="2">
    <citation type="journal article" date="2014" name="Extremophiles">
        <title>Analysis of the complete genome of Fervidococcus fontis confirms the distinct phylogenetic position of the order Fervidicoccales and suggests its environmental function.</title>
        <authorList>
            <person name="Lebedinsky A.V."/>
            <person name="Mardanov A.V."/>
            <person name="Kublanov I.V."/>
            <person name="Gumerov V.M."/>
            <person name="Beletsky A.V."/>
            <person name="Perevalova A.A."/>
            <person name="Bidzhieva S.Kh."/>
            <person name="Bonch-Osmolovskaya E.A."/>
            <person name="Skryabin K.G."/>
            <person name="Ravin N.V."/>
        </authorList>
    </citation>
    <scope>NUCLEOTIDE SEQUENCE [LARGE SCALE GENOMIC DNA]</scope>
    <source>
        <strain evidence="2">DSM 19380 / VKM B-2539 / Kam940</strain>
    </source>
</reference>
<dbReference type="InParanoid" id="H9ZZB0"/>
<protein>
    <submittedName>
        <fullName evidence="1">Uncharacterized protein</fullName>
    </submittedName>
</protein>
<gene>
    <name evidence="1" type="ordered locus">FFONT_0073</name>
</gene>
<evidence type="ECO:0000313" key="2">
    <source>
        <dbReference type="Proteomes" id="UP000007391"/>
    </source>
</evidence>
<dbReference type="KEGG" id="ffo:FFONT_0073"/>
<evidence type="ECO:0000313" key="1">
    <source>
        <dbReference type="EMBL" id="AFH42067.1"/>
    </source>
</evidence>
<dbReference type="AlphaFoldDB" id="H9ZZB0"/>
<dbReference type="Proteomes" id="UP000007391">
    <property type="component" value="Chromosome"/>
</dbReference>
<organism evidence="1 2">
    <name type="scientific">Fervidicoccus fontis (strain DSM 19380 / JCM 18336 / VKM B-2539 / Kam940)</name>
    <dbReference type="NCBI Taxonomy" id="1163730"/>
    <lineage>
        <taxon>Archaea</taxon>
        <taxon>Thermoproteota</taxon>
        <taxon>Thermoprotei</taxon>
        <taxon>Fervidicoccales</taxon>
        <taxon>Fervidicoccaceae</taxon>
        <taxon>Fervidicoccus</taxon>
    </lineage>
</organism>
<accession>H9ZZB0</accession>
<dbReference type="HOGENOM" id="CLU_3282693_0_0_2"/>
<reference evidence="2" key="1">
    <citation type="submission" date="2012-03" db="EMBL/GenBank/DDBJ databases">
        <title>Fervidicoccus fontis complete genome analysis confirms its distinct phylogenetic position and predicts its environmental function.</title>
        <authorList>
            <person name="Lebedinsky A.V."/>
            <person name="Mardanov A.V."/>
            <person name="Gumerov V.M."/>
            <person name="Beletsky A.V."/>
            <person name="Kublanov I.V."/>
            <person name="Perevalova A.A."/>
            <person name="Bonch-Osmolovskaya E.A."/>
            <person name="Ravin N.V."/>
            <person name="Skryabin K.G."/>
        </authorList>
    </citation>
    <scope>NUCLEOTIDE SEQUENCE [LARGE SCALE GENOMIC DNA]</scope>
    <source>
        <strain evidence="2">DSM 19380 / VKM B-2539 / Kam940</strain>
    </source>
</reference>
<keyword evidence="2" id="KW-1185">Reference proteome</keyword>
<sequence>MNLLDRIESNNEAFVLELFQMNLLDRIERLLAQYQLMQVL</sequence>